<dbReference type="KEGG" id="tad:TRIADDRAFT_59457"/>
<dbReference type="SUPFAM" id="SSF46689">
    <property type="entry name" value="Homeodomain-like"/>
    <property type="match status" value="1"/>
</dbReference>
<dbReference type="eggNOG" id="KOG2009">
    <property type="taxonomic scope" value="Eukaryota"/>
</dbReference>
<protein>
    <recommendedName>
        <fullName evidence="2">Transcription factor TFIIIB component B'' Myb domain-containing protein</fullName>
    </recommendedName>
</protein>
<feature type="compositionally biased region" description="Polar residues" evidence="1">
    <location>
        <begin position="120"/>
        <end position="136"/>
    </location>
</feature>
<feature type="compositionally biased region" description="Low complexity" evidence="1">
    <location>
        <begin position="20"/>
        <end position="36"/>
    </location>
</feature>
<accession>B3S5S4</accession>
<feature type="compositionally biased region" description="Basic and acidic residues" evidence="1">
    <location>
        <begin position="346"/>
        <end position="359"/>
    </location>
</feature>
<dbReference type="STRING" id="10228.B3S5S4"/>
<dbReference type="RefSeq" id="XP_002115588.1">
    <property type="nucleotide sequence ID" value="XM_002115552.1"/>
</dbReference>
<feature type="compositionally biased region" description="Polar residues" evidence="1">
    <location>
        <begin position="37"/>
        <end position="55"/>
    </location>
</feature>
<dbReference type="GO" id="GO:0001156">
    <property type="term" value="F:TFIIIC-class transcription factor complex binding"/>
    <property type="evidence" value="ECO:0000318"/>
    <property type="project" value="GO_Central"/>
</dbReference>
<feature type="region of interest" description="Disordered" evidence="1">
    <location>
        <begin position="1"/>
        <end position="138"/>
    </location>
</feature>
<dbReference type="OrthoDB" id="272624at2759"/>
<dbReference type="Proteomes" id="UP000009022">
    <property type="component" value="Unassembled WGS sequence"/>
</dbReference>
<feature type="region of interest" description="Disordered" evidence="1">
    <location>
        <begin position="236"/>
        <end position="295"/>
    </location>
</feature>
<feature type="compositionally biased region" description="Polar residues" evidence="1">
    <location>
        <begin position="97"/>
        <end position="108"/>
    </location>
</feature>
<evidence type="ECO:0000259" key="2">
    <source>
        <dbReference type="Pfam" id="PF15963"/>
    </source>
</evidence>
<feature type="region of interest" description="Disordered" evidence="1">
    <location>
        <begin position="329"/>
        <end position="364"/>
    </location>
</feature>
<dbReference type="HOGENOM" id="CLU_554721_0_0_1"/>
<proteinExistence type="predicted"/>
<dbReference type="GO" id="GO:0070898">
    <property type="term" value="P:RNA polymerase III preinitiation complex assembly"/>
    <property type="evidence" value="ECO:0000318"/>
    <property type="project" value="GO_Central"/>
</dbReference>
<dbReference type="Pfam" id="PF15963">
    <property type="entry name" value="Myb_DNA-bind_7"/>
    <property type="match status" value="1"/>
</dbReference>
<dbReference type="InterPro" id="IPR009057">
    <property type="entry name" value="Homeodomain-like_sf"/>
</dbReference>
<dbReference type="GeneID" id="6756693"/>
<feature type="compositionally biased region" description="Basic and acidic residues" evidence="1">
    <location>
        <begin position="56"/>
        <end position="77"/>
    </location>
</feature>
<reference evidence="3 4" key="1">
    <citation type="journal article" date="2008" name="Nature">
        <title>The Trichoplax genome and the nature of placozoans.</title>
        <authorList>
            <person name="Srivastava M."/>
            <person name="Begovic E."/>
            <person name="Chapman J."/>
            <person name="Putnam N.H."/>
            <person name="Hellsten U."/>
            <person name="Kawashima T."/>
            <person name="Kuo A."/>
            <person name="Mitros T."/>
            <person name="Salamov A."/>
            <person name="Carpenter M.L."/>
            <person name="Signorovitch A.Y."/>
            <person name="Moreno M.A."/>
            <person name="Kamm K."/>
            <person name="Grimwood J."/>
            <person name="Schmutz J."/>
            <person name="Shapiro H."/>
            <person name="Grigoriev I.V."/>
            <person name="Buss L.W."/>
            <person name="Schierwater B."/>
            <person name="Dellaporta S.L."/>
            <person name="Rokhsar D.S."/>
        </authorList>
    </citation>
    <scope>NUCLEOTIDE SEQUENCE [LARGE SCALE GENOMIC DNA]</scope>
    <source>
        <strain evidence="3 4">Grell-BS-1999</strain>
    </source>
</reference>
<feature type="compositionally biased region" description="Basic residues" evidence="1">
    <location>
        <begin position="281"/>
        <end position="290"/>
    </location>
</feature>
<feature type="region of interest" description="Disordered" evidence="1">
    <location>
        <begin position="152"/>
        <end position="177"/>
    </location>
</feature>
<dbReference type="EMBL" id="DS985251">
    <property type="protein sequence ID" value="EDV21951.1"/>
    <property type="molecule type" value="Genomic_DNA"/>
</dbReference>
<dbReference type="OMA" id="NTNERDH"/>
<evidence type="ECO:0000313" key="4">
    <source>
        <dbReference type="Proteomes" id="UP000009022"/>
    </source>
</evidence>
<dbReference type="PANTHER" id="PTHR22929:SF0">
    <property type="entry name" value="TRANSCRIPTION FACTOR TFIIIB COMPONENT B'' HOMOLOG"/>
    <property type="match status" value="1"/>
</dbReference>
<dbReference type="AlphaFoldDB" id="B3S5S4"/>
<keyword evidence="4" id="KW-1185">Reference proteome</keyword>
<feature type="domain" description="Transcription factor TFIIIB component B'' Myb" evidence="2">
    <location>
        <begin position="404"/>
        <end position="491"/>
    </location>
</feature>
<dbReference type="PhylomeDB" id="B3S5S4"/>
<sequence length="492" mass="55427">MPREKFTPNIASRHIRRCNTTHGSNNTSTSSSNDHNLSPTTASPEGNTSQSTNGHASDDFNPHQIDHLDGATEKDQPSESGVSSTLAVNDAIRSRKGTTPSKTTTQDVNGRLRSKIKNAKPTQNTSGQSINTQASPGLTRRFRHLSQPILSDNVQTTRNDHSNQSNPSYTTAGRKRAVPSVVTANEVTPTMDENNETHLSQLNDADTNLNKNKDDNLIINNNPNGSYFNANYHENTNERDHQNVNLPTGRLTRNRFNKVDSNSSKEKRGQSYHNSNDSVGNKRRRLKKKTVSQSLDCSQMTMSDLIYYNPSTNPMKHKYQEAAVDPTDDHDINAIESNDTNENEDFQEKPDRLPDRENRAPQVSIGPNGKIILNEDSLVVEAASETYELAAVIDESDALPTYRSYKKKSTTDRWNVGETNKFYRALSQVGTDFSLMRRLVFPKRDRNELKNKFKREDRFNRELVNQALRKRLPLDTSVLTNSPENEKNDAQR</sequence>
<dbReference type="InParanoid" id="B3S5S4"/>
<dbReference type="CTD" id="6756693"/>
<dbReference type="PANTHER" id="PTHR22929">
    <property type="entry name" value="RNA POLYMERASE III TRANSCRIPTION INITIATION FACTOR B"/>
    <property type="match status" value="1"/>
</dbReference>
<feature type="compositionally biased region" description="Polar residues" evidence="1">
    <location>
        <begin position="78"/>
        <end position="87"/>
    </location>
</feature>
<dbReference type="GO" id="GO:0000126">
    <property type="term" value="C:transcription factor TFIIIB complex"/>
    <property type="evidence" value="ECO:0000318"/>
    <property type="project" value="GO_Central"/>
</dbReference>
<organism evidence="3 4">
    <name type="scientific">Trichoplax adhaerens</name>
    <name type="common">Trichoplax reptans</name>
    <dbReference type="NCBI Taxonomy" id="10228"/>
    <lineage>
        <taxon>Eukaryota</taxon>
        <taxon>Metazoa</taxon>
        <taxon>Placozoa</taxon>
        <taxon>Uniplacotomia</taxon>
        <taxon>Trichoplacea</taxon>
        <taxon>Trichoplacidae</taxon>
        <taxon>Trichoplax</taxon>
    </lineage>
</organism>
<evidence type="ECO:0000313" key="3">
    <source>
        <dbReference type="EMBL" id="EDV21951.1"/>
    </source>
</evidence>
<evidence type="ECO:0000256" key="1">
    <source>
        <dbReference type="SAM" id="MobiDB-lite"/>
    </source>
</evidence>
<name>B3S5S4_TRIAD</name>
<feature type="compositionally biased region" description="Polar residues" evidence="1">
    <location>
        <begin position="152"/>
        <end position="171"/>
    </location>
</feature>
<dbReference type="InterPro" id="IPR039467">
    <property type="entry name" value="TFIIIB_B''_Myb"/>
</dbReference>
<gene>
    <name evidence="3" type="ORF">TRIADDRAFT_59457</name>
</gene>